<dbReference type="NCBIfam" id="TIGR02072">
    <property type="entry name" value="BioC"/>
    <property type="match status" value="1"/>
</dbReference>
<name>A0A7X8TMU3_9VIBR</name>
<protein>
    <recommendedName>
        <fullName evidence="3 8">Malonyl-[acyl-carrier protein] O-methyltransferase</fullName>
        <shortName evidence="8">Malonyl-ACP O-methyltransferase</shortName>
        <ecNumber evidence="3 8">2.1.1.197</ecNumber>
    </recommendedName>
    <alternativeName>
        <fullName evidence="8">Biotin synthesis protein BioC</fullName>
    </alternativeName>
</protein>
<organism evidence="10 11">
    <name type="scientific">Vibrio agarilyticus</name>
    <dbReference type="NCBI Taxonomy" id="2726741"/>
    <lineage>
        <taxon>Bacteria</taxon>
        <taxon>Pseudomonadati</taxon>
        <taxon>Pseudomonadota</taxon>
        <taxon>Gammaproteobacteria</taxon>
        <taxon>Vibrionales</taxon>
        <taxon>Vibrionaceae</taxon>
        <taxon>Vibrio</taxon>
    </lineage>
</organism>
<dbReference type="PANTHER" id="PTHR13090">
    <property type="entry name" value="ARGININE-HYDROXYLASE NDUFAF5, MITOCHONDRIAL"/>
    <property type="match status" value="1"/>
</dbReference>
<dbReference type="RefSeq" id="WP_168834566.1">
    <property type="nucleotide sequence ID" value="NZ_JABAIK010000001.1"/>
</dbReference>
<dbReference type="Pfam" id="PF08241">
    <property type="entry name" value="Methyltransf_11"/>
    <property type="match status" value="1"/>
</dbReference>
<dbReference type="CDD" id="cd02440">
    <property type="entry name" value="AdoMet_MTases"/>
    <property type="match status" value="1"/>
</dbReference>
<dbReference type="EMBL" id="JABAIK010000001">
    <property type="protein sequence ID" value="NLS11464.1"/>
    <property type="molecule type" value="Genomic_DNA"/>
</dbReference>
<keyword evidence="6 8" id="KW-0949">S-adenosyl-L-methionine</keyword>
<gene>
    <name evidence="8 10" type="primary">bioC</name>
    <name evidence="10" type="ORF">HGP28_01000</name>
</gene>
<dbReference type="InterPro" id="IPR050602">
    <property type="entry name" value="Malonyl-ACP_OMT"/>
</dbReference>
<keyword evidence="11" id="KW-1185">Reference proteome</keyword>
<evidence type="ECO:0000256" key="1">
    <source>
        <dbReference type="ARBA" id="ARBA00000852"/>
    </source>
</evidence>
<dbReference type="PANTHER" id="PTHR13090:SF1">
    <property type="entry name" value="ARGININE-HYDROXYLASE NDUFAF5, MITOCHONDRIAL"/>
    <property type="match status" value="1"/>
</dbReference>
<dbReference type="Gene3D" id="3.40.50.150">
    <property type="entry name" value="Vaccinia Virus protein VP39"/>
    <property type="match status" value="1"/>
</dbReference>
<evidence type="ECO:0000256" key="8">
    <source>
        <dbReference type="HAMAP-Rule" id="MF_00835"/>
    </source>
</evidence>
<proteinExistence type="inferred from homology"/>
<dbReference type="GO" id="GO:0008757">
    <property type="term" value="F:S-adenosylmethionine-dependent methyltransferase activity"/>
    <property type="evidence" value="ECO:0007669"/>
    <property type="project" value="InterPro"/>
</dbReference>
<comment type="pathway">
    <text evidence="2 8">Cofactor biosynthesis; biotin biosynthesis.</text>
</comment>
<keyword evidence="4 8" id="KW-0489">Methyltransferase</keyword>
<comment type="caution">
    <text evidence="10">The sequence shown here is derived from an EMBL/GenBank/DDBJ whole genome shotgun (WGS) entry which is preliminary data.</text>
</comment>
<dbReference type="GO" id="GO:0010340">
    <property type="term" value="F:carboxyl-O-methyltransferase activity"/>
    <property type="evidence" value="ECO:0007669"/>
    <property type="project" value="UniProtKB-UniRule"/>
</dbReference>
<dbReference type="InterPro" id="IPR013216">
    <property type="entry name" value="Methyltransf_11"/>
</dbReference>
<accession>A0A7X8TMU3</accession>
<keyword evidence="7 8" id="KW-0093">Biotin biosynthesis</keyword>
<dbReference type="SUPFAM" id="SSF53335">
    <property type="entry name" value="S-adenosyl-L-methionine-dependent methyltransferases"/>
    <property type="match status" value="1"/>
</dbReference>
<keyword evidence="5 8" id="KW-0808">Transferase</keyword>
<evidence type="ECO:0000256" key="5">
    <source>
        <dbReference type="ARBA" id="ARBA00022679"/>
    </source>
</evidence>
<evidence type="ECO:0000313" key="10">
    <source>
        <dbReference type="EMBL" id="NLS11464.1"/>
    </source>
</evidence>
<dbReference type="Proteomes" id="UP000535589">
    <property type="component" value="Unassembled WGS sequence"/>
</dbReference>
<sequence>MERLNNTALPLESPRFNDTKAAIAQAFGRAAKHYDQHAAFQRQVGHLLLDELPHDLSGWRILDLGCGTGYFSEQLALRGAQVVCADLSTAMLEQARLRCGVGTAEFCLADAEHLPFADNSFDAVFSSLALQWCDDLSSPLAEISRVTRAGGVALFSTLLAGSLHELQAAWHKVDVHQHVNQFIALKQVNLALAQISASQHHLNLTAITVWYESALALMRDLKGIGATHVMGRAQGLTSRKTLNQVELAYQTYRNRDGLLPATYQVCLGKLKL</sequence>
<feature type="domain" description="Methyltransferase type 11" evidence="9">
    <location>
        <begin position="62"/>
        <end position="155"/>
    </location>
</feature>
<dbReference type="GO" id="GO:0009102">
    <property type="term" value="P:biotin biosynthetic process"/>
    <property type="evidence" value="ECO:0007669"/>
    <property type="project" value="UniProtKB-UniRule"/>
</dbReference>
<evidence type="ECO:0000259" key="9">
    <source>
        <dbReference type="Pfam" id="PF08241"/>
    </source>
</evidence>
<dbReference type="UniPathway" id="UPA00078"/>
<evidence type="ECO:0000256" key="3">
    <source>
        <dbReference type="ARBA" id="ARBA00012327"/>
    </source>
</evidence>
<dbReference type="EC" id="2.1.1.197" evidence="3 8"/>
<dbReference type="GO" id="GO:0102130">
    <property type="term" value="F:malonyl-CoA methyltransferase activity"/>
    <property type="evidence" value="ECO:0007669"/>
    <property type="project" value="UniProtKB-EC"/>
</dbReference>
<evidence type="ECO:0000313" key="11">
    <source>
        <dbReference type="Proteomes" id="UP000535589"/>
    </source>
</evidence>
<evidence type="ECO:0000256" key="6">
    <source>
        <dbReference type="ARBA" id="ARBA00022691"/>
    </source>
</evidence>
<dbReference type="GO" id="GO:0032259">
    <property type="term" value="P:methylation"/>
    <property type="evidence" value="ECO:0007669"/>
    <property type="project" value="UniProtKB-KW"/>
</dbReference>
<dbReference type="InterPro" id="IPR029063">
    <property type="entry name" value="SAM-dependent_MTases_sf"/>
</dbReference>
<evidence type="ECO:0000256" key="7">
    <source>
        <dbReference type="ARBA" id="ARBA00022756"/>
    </source>
</evidence>
<dbReference type="HAMAP" id="MF_00835">
    <property type="entry name" value="BioC"/>
    <property type="match status" value="1"/>
</dbReference>
<dbReference type="AlphaFoldDB" id="A0A7X8TMU3"/>
<reference evidence="10 11" key="1">
    <citation type="submission" date="2020-04" db="EMBL/GenBank/DDBJ databases">
        <title>Vibrio sp. SM6, a novel species isolated from seawater.</title>
        <authorList>
            <person name="Wang X."/>
        </authorList>
    </citation>
    <scope>NUCLEOTIDE SEQUENCE [LARGE SCALE GENOMIC DNA]</scope>
    <source>
        <strain evidence="10 11">SM6</strain>
    </source>
</reference>
<dbReference type="InterPro" id="IPR011814">
    <property type="entry name" value="BioC"/>
</dbReference>
<evidence type="ECO:0000256" key="4">
    <source>
        <dbReference type="ARBA" id="ARBA00022603"/>
    </source>
</evidence>
<comment type="catalytic activity">
    <reaction evidence="1 8">
        <text>malonyl-[ACP] + S-adenosyl-L-methionine = malonyl-[ACP] methyl ester + S-adenosyl-L-homocysteine</text>
        <dbReference type="Rhea" id="RHEA:17105"/>
        <dbReference type="Rhea" id="RHEA-COMP:9623"/>
        <dbReference type="Rhea" id="RHEA-COMP:9954"/>
        <dbReference type="ChEBI" id="CHEBI:57856"/>
        <dbReference type="ChEBI" id="CHEBI:59789"/>
        <dbReference type="ChEBI" id="CHEBI:78449"/>
        <dbReference type="ChEBI" id="CHEBI:78845"/>
        <dbReference type="EC" id="2.1.1.197"/>
    </reaction>
</comment>
<comment type="similarity">
    <text evidence="8">Belongs to the methyltransferase superfamily.</text>
</comment>
<comment type="function">
    <text evidence="8">Converts the free carboxyl group of a malonyl-thioester to its methyl ester by transfer of a methyl group from S-adenosyl-L-methionine (SAM). It allows to synthesize pimeloyl-ACP via the fatty acid synthetic pathway.</text>
</comment>
<evidence type="ECO:0000256" key="2">
    <source>
        <dbReference type="ARBA" id="ARBA00004746"/>
    </source>
</evidence>